<name>X1NCK3_9ZZZZ</name>
<comment type="caution">
    <text evidence="2">The sequence shown here is derived from an EMBL/GenBank/DDBJ whole genome shotgun (WGS) entry which is preliminary data.</text>
</comment>
<gene>
    <name evidence="2" type="ORF">S06H3_40978</name>
</gene>
<dbReference type="GO" id="GO:0000160">
    <property type="term" value="P:phosphorelay signal transduction system"/>
    <property type="evidence" value="ECO:0007669"/>
    <property type="project" value="InterPro"/>
</dbReference>
<dbReference type="PROSITE" id="PS50110">
    <property type="entry name" value="RESPONSE_REGULATORY"/>
    <property type="match status" value="1"/>
</dbReference>
<proteinExistence type="predicted"/>
<dbReference type="AlphaFoldDB" id="X1NCK3"/>
<reference evidence="2" key="1">
    <citation type="journal article" date="2014" name="Front. Microbiol.">
        <title>High frequency of phylogenetically diverse reductive dehalogenase-homologous genes in deep subseafloor sedimentary metagenomes.</title>
        <authorList>
            <person name="Kawai M."/>
            <person name="Futagami T."/>
            <person name="Toyoda A."/>
            <person name="Takaki Y."/>
            <person name="Nishi S."/>
            <person name="Hori S."/>
            <person name="Arai W."/>
            <person name="Tsubouchi T."/>
            <person name="Morono Y."/>
            <person name="Uchiyama I."/>
            <person name="Ito T."/>
            <person name="Fujiyama A."/>
            <person name="Inagaki F."/>
            <person name="Takami H."/>
        </authorList>
    </citation>
    <scope>NUCLEOTIDE SEQUENCE</scope>
    <source>
        <strain evidence="2">Expedition CK06-06</strain>
    </source>
</reference>
<organism evidence="2">
    <name type="scientific">marine sediment metagenome</name>
    <dbReference type="NCBI Taxonomy" id="412755"/>
    <lineage>
        <taxon>unclassified sequences</taxon>
        <taxon>metagenomes</taxon>
        <taxon>ecological metagenomes</taxon>
    </lineage>
</organism>
<dbReference type="EMBL" id="BARV01025194">
    <property type="protein sequence ID" value="GAI41757.1"/>
    <property type="molecule type" value="Genomic_DNA"/>
</dbReference>
<feature type="non-terminal residue" evidence="2">
    <location>
        <position position="232"/>
    </location>
</feature>
<accession>X1NCK3</accession>
<feature type="domain" description="Response regulatory" evidence="1">
    <location>
        <begin position="142"/>
        <end position="232"/>
    </location>
</feature>
<protein>
    <recommendedName>
        <fullName evidence="1">Response regulatory domain-containing protein</fullName>
    </recommendedName>
</protein>
<dbReference type="SUPFAM" id="SSF52172">
    <property type="entry name" value="CheY-like"/>
    <property type="match status" value="1"/>
</dbReference>
<sequence>MAIDEKTKRHVLELYFPDNLENRISVAKIINKLEEENIVKGEKAKAEGRKDINKNKWQVPCQRAIYGWIKEAKGRIPKGMEDDYKPWSILLSDKAGIPFDPVLIRLLRFWFERQLRRGESPPFVPFSVGIAKWAVRLHKMAPFLVEEGEQRLLYRARQYFNMERMDILTGREPDSARDDLEIAMKNPDIDPKVKADFDQFFGVKGLVLQDTEVSPDLVLLDVVMPRMDGWQT</sequence>
<evidence type="ECO:0000313" key="2">
    <source>
        <dbReference type="EMBL" id="GAI41757.1"/>
    </source>
</evidence>
<dbReference type="InterPro" id="IPR001789">
    <property type="entry name" value="Sig_transdc_resp-reg_receiver"/>
</dbReference>
<dbReference type="InterPro" id="IPR011006">
    <property type="entry name" value="CheY-like_superfamily"/>
</dbReference>
<evidence type="ECO:0000259" key="1">
    <source>
        <dbReference type="PROSITE" id="PS50110"/>
    </source>
</evidence>